<dbReference type="InterPro" id="IPR051709">
    <property type="entry name" value="Ub-ligase/GTPase-reg"/>
</dbReference>
<keyword evidence="4" id="KW-1185">Reference proteome</keyword>
<dbReference type="SUPFAM" id="SSF50985">
    <property type="entry name" value="RCC1/BLIP-II"/>
    <property type="match status" value="1"/>
</dbReference>
<comment type="caution">
    <text evidence="3">The sequence shown here is derived from an EMBL/GenBank/DDBJ whole genome shotgun (WGS) entry which is preliminary data.</text>
</comment>
<dbReference type="Pfam" id="PF13540">
    <property type="entry name" value="RCC1_2"/>
    <property type="match status" value="1"/>
</dbReference>
<accession>A0ABN1ITF6</accession>
<evidence type="ECO:0000313" key="3">
    <source>
        <dbReference type="EMBL" id="GAA0720657.1"/>
    </source>
</evidence>
<dbReference type="Gene3D" id="2.130.10.30">
    <property type="entry name" value="Regulator of chromosome condensation 1/beta-lactamase-inhibitor protein II"/>
    <property type="match status" value="2"/>
</dbReference>
<keyword evidence="1" id="KW-0677">Repeat</keyword>
<evidence type="ECO:0000313" key="4">
    <source>
        <dbReference type="Proteomes" id="UP001501523"/>
    </source>
</evidence>
<reference evidence="3 4" key="1">
    <citation type="journal article" date="2019" name="Int. J. Syst. Evol. Microbiol.">
        <title>The Global Catalogue of Microorganisms (GCM) 10K type strain sequencing project: providing services to taxonomists for standard genome sequencing and annotation.</title>
        <authorList>
            <consortium name="The Broad Institute Genomics Platform"/>
            <consortium name="The Broad Institute Genome Sequencing Center for Infectious Disease"/>
            <person name="Wu L."/>
            <person name="Ma J."/>
        </authorList>
    </citation>
    <scope>NUCLEOTIDE SEQUENCE [LARGE SCALE GENOMIC DNA]</scope>
    <source>
        <strain evidence="3 4">JCM 15421</strain>
    </source>
</reference>
<sequence length="766" mass="80224">MRSPIPRGRAPEPSMPSAMLSLLVSALLASLAAPAAAAHGDIVQFDFGAYHRCAVTVEGAVQCLGESNVFGQIGNGTSGDAATYRPIAVIARGATKVVTGSFYSCAIVDTSLQCWGDIPVPPGGNALKPTTVIARGVADAAAADDRVCAIVTGSVQCVGMGGNSGSNKYQLAHPTPETVIEHGVTAIAAGNAHACAVVDGALLCWGQLPVNSGDKPVSFTRTPTPLRVIDHGVSAVASGANHTCAIVDGALWCWGDNDHGQVGIGVSVAHARTSAQAPAPKVAATFSDSEQRCFSNGYDPLQCWVGHPVKVIADGVSAVFAKGDTTCALVGDGLQCWGANAQGQLGIASGGADVLKPTLAITSGISYVALGGARTCARVNGALQCTRPCAVEHDTLKCPPNPGFDAHELAFGVSEPEARLGVWRGTIGTQPVMACLARPPLGETQYYYLHHGFSIGLSAVSTDGAIWVEGDAEKPKATWKLKPVSGDRLDGEWSDADGQRMLPIRLTRIAVAGDPGSGCESGNTALQIAFNAPRVAAQKLKVEESSDHFRTVSALDNHVSMVELPDGMQNANMFNKATRDWLRDQITEYYGCMLAAPNGGEFYEKLELDFHAGPWLVVQESYSIDCGGAHPNGGIAGFETWNLATGERVEPWTWIHGSKVDCNDCGYVAPADLNAIIIANAQRNKDDDECASWVNESNRYLLRPAEQGLIFSTSFAHVMQACDEDILVPYAKLHPFLSKAGKTAVQSLVDAAAAHPVKPPVAPADR</sequence>
<dbReference type="PANTHER" id="PTHR45622:SF70">
    <property type="entry name" value="SECRETION-REGULATING GUANINE NUCLEOTIDE EXCHANGE FACTOR"/>
    <property type="match status" value="1"/>
</dbReference>
<dbReference type="InterPro" id="IPR000408">
    <property type="entry name" value="Reg_chr_condens"/>
</dbReference>
<gene>
    <name evidence="3" type="ORF">GCM10009105_30280</name>
</gene>
<dbReference type="Proteomes" id="UP001501523">
    <property type="component" value="Unassembled WGS sequence"/>
</dbReference>
<keyword evidence="2" id="KW-0732">Signal</keyword>
<proteinExistence type="predicted"/>
<dbReference type="InterPro" id="IPR009091">
    <property type="entry name" value="RCC1/BLIP-II"/>
</dbReference>
<dbReference type="PROSITE" id="PS50012">
    <property type="entry name" value="RCC1_3"/>
    <property type="match status" value="1"/>
</dbReference>
<dbReference type="EMBL" id="BAAAEU010000024">
    <property type="protein sequence ID" value="GAA0720657.1"/>
    <property type="molecule type" value="Genomic_DNA"/>
</dbReference>
<evidence type="ECO:0000256" key="1">
    <source>
        <dbReference type="ARBA" id="ARBA00022737"/>
    </source>
</evidence>
<organism evidence="3 4">
    <name type="scientific">Dokdonella soli</name>
    <dbReference type="NCBI Taxonomy" id="529810"/>
    <lineage>
        <taxon>Bacteria</taxon>
        <taxon>Pseudomonadati</taxon>
        <taxon>Pseudomonadota</taxon>
        <taxon>Gammaproteobacteria</taxon>
        <taxon>Lysobacterales</taxon>
        <taxon>Rhodanobacteraceae</taxon>
        <taxon>Dokdonella</taxon>
    </lineage>
</organism>
<protein>
    <submittedName>
        <fullName evidence="3">Uncharacterized protein</fullName>
    </submittedName>
</protein>
<name>A0ABN1ITF6_9GAMM</name>
<feature type="chain" id="PRO_5046491818" evidence="2">
    <location>
        <begin position="38"/>
        <end position="766"/>
    </location>
</feature>
<evidence type="ECO:0000256" key="2">
    <source>
        <dbReference type="SAM" id="SignalP"/>
    </source>
</evidence>
<feature type="signal peptide" evidence="2">
    <location>
        <begin position="1"/>
        <end position="37"/>
    </location>
</feature>
<dbReference type="PANTHER" id="PTHR45622">
    <property type="entry name" value="UBIQUITIN-PROTEIN LIGASE E3A-RELATED"/>
    <property type="match status" value="1"/>
</dbReference>